<evidence type="ECO:0000313" key="2">
    <source>
        <dbReference type="Proteomes" id="UP000236544"/>
    </source>
</evidence>
<keyword evidence="2" id="KW-1185">Reference proteome</keyword>
<dbReference type="OrthoDB" id="5308060at2759"/>
<reference evidence="2" key="1">
    <citation type="submission" date="2015-10" db="EMBL/GenBank/DDBJ databases">
        <authorList>
            <person name="Devillers H."/>
        </authorList>
    </citation>
    <scope>NUCLEOTIDE SEQUENCE [LARGE SCALE GENOMIC DNA]</scope>
</reference>
<dbReference type="InterPro" id="IPR013952">
    <property type="entry name" value="DUF1776_fun"/>
</dbReference>
<dbReference type="EMBL" id="LN890542">
    <property type="protein sequence ID" value="CUS21003.1"/>
    <property type="molecule type" value="Genomic_DNA"/>
</dbReference>
<evidence type="ECO:0000313" key="1">
    <source>
        <dbReference type="EMBL" id="CUS21003.1"/>
    </source>
</evidence>
<protein>
    <submittedName>
        <fullName evidence="1">LAQU0S02e03510g1_1</fullName>
    </submittedName>
</protein>
<dbReference type="Pfam" id="PF08643">
    <property type="entry name" value="DUF1776"/>
    <property type="match status" value="1"/>
</dbReference>
<accession>A0A0P1KNK2</accession>
<proteinExistence type="predicted"/>
<dbReference type="AlphaFoldDB" id="A0A0P1KNK2"/>
<organism evidence="1 2">
    <name type="scientific">Lachancea quebecensis</name>
    <dbReference type="NCBI Taxonomy" id="1654605"/>
    <lineage>
        <taxon>Eukaryota</taxon>
        <taxon>Fungi</taxon>
        <taxon>Dikarya</taxon>
        <taxon>Ascomycota</taxon>
        <taxon>Saccharomycotina</taxon>
        <taxon>Saccharomycetes</taxon>
        <taxon>Saccharomycetales</taxon>
        <taxon>Saccharomycetaceae</taxon>
        <taxon>Lachancea</taxon>
    </lineage>
</organism>
<sequence>MSSQVVDKIFDTGFEWFKKIESVNQRVIANVKEIGTKSSVSSGHVAEPSVPLLGPGYGAWARGLYQVSIVAGLGAAGFLLFKLGCKILPQAPAHLKQGDKRCLLLFGQMRDPITRQIVMDLYRRGFVVFVCSEHGAPQNDDDGLYHIKHEDLHNVVKYLQEENATLSSVLIVPNSAYYPSGAITTLSSTVVQTELEQNVFTHMRSLFKLLPHLNCKLQIIMFTPSLPQHFGIPHHSAEYFVSGLMRSFYYAIKNECPHASTYLCHLGILKIAGSPSNFKYLSLNGSNMNSSLLVPLYRLISSSESWWLRLRETLRGSQRFFGKGSWLGYYLGRWLPPSVLKVL</sequence>
<name>A0A0P1KNK2_9SACH</name>
<dbReference type="Proteomes" id="UP000236544">
    <property type="component" value="Unassembled WGS sequence"/>
</dbReference>
<gene>
    <name evidence="1" type="ORF">LAQU0_S02e03510g</name>
</gene>